<dbReference type="PANTHER" id="PTHR30055:SF234">
    <property type="entry name" value="HTH-TYPE TRANSCRIPTIONAL REGULATOR BETI"/>
    <property type="match status" value="1"/>
</dbReference>
<evidence type="ECO:0000256" key="3">
    <source>
        <dbReference type="ARBA" id="ARBA00023163"/>
    </source>
</evidence>
<keyword evidence="1" id="KW-0805">Transcription regulation</keyword>
<dbReference type="GO" id="GO:0003700">
    <property type="term" value="F:DNA-binding transcription factor activity"/>
    <property type="evidence" value="ECO:0007669"/>
    <property type="project" value="TreeGrafter"/>
</dbReference>
<name>A0A810NA33_9ACTN</name>
<evidence type="ECO:0000313" key="7">
    <source>
        <dbReference type="Proteomes" id="UP000680866"/>
    </source>
</evidence>
<evidence type="ECO:0000259" key="5">
    <source>
        <dbReference type="PROSITE" id="PS50977"/>
    </source>
</evidence>
<evidence type="ECO:0000256" key="2">
    <source>
        <dbReference type="ARBA" id="ARBA00023125"/>
    </source>
</evidence>
<accession>A0A810NA33</accession>
<proteinExistence type="predicted"/>
<dbReference type="SUPFAM" id="SSF48498">
    <property type="entry name" value="Tetracyclin repressor-like, C-terminal domain"/>
    <property type="match status" value="1"/>
</dbReference>
<reference evidence="6" key="1">
    <citation type="submission" date="2020-08" db="EMBL/GenBank/DDBJ databases">
        <title>Whole genome shotgun sequence of Polymorphospora rubra NBRC 101157.</title>
        <authorList>
            <person name="Komaki H."/>
            <person name="Tamura T."/>
        </authorList>
    </citation>
    <scope>NUCLEOTIDE SEQUENCE</scope>
    <source>
        <strain evidence="6">NBRC 101157</strain>
    </source>
</reference>
<dbReference type="InterPro" id="IPR050109">
    <property type="entry name" value="HTH-type_TetR-like_transc_reg"/>
</dbReference>
<dbReference type="GO" id="GO:0000976">
    <property type="term" value="F:transcription cis-regulatory region binding"/>
    <property type="evidence" value="ECO:0007669"/>
    <property type="project" value="TreeGrafter"/>
</dbReference>
<keyword evidence="2 4" id="KW-0238">DNA-binding</keyword>
<feature type="domain" description="HTH tetR-type" evidence="5">
    <location>
        <begin position="13"/>
        <end position="73"/>
    </location>
</feature>
<protein>
    <submittedName>
        <fullName evidence="6">TetR family transcriptional regulator</fullName>
    </submittedName>
</protein>
<dbReference type="InterPro" id="IPR001647">
    <property type="entry name" value="HTH_TetR"/>
</dbReference>
<feature type="DNA-binding region" description="H-T-H motif" evidence="4">
    <location>
        <begin position="36"/>
        <end position="55"/>
    </location>
</feature>
<dbReference type="Gene3D" id="1.10.10.60">
    <property type="entry name" value="Homeodomain-like"/>
    <property type="match status" value="1"/>
</dbReference>
<dbReference type="Proteomes" id="UP000680866">
    <property type="component" value="Chromosome"/>
</dbReference>
<evidence type="ECO:0000256" key="1">
    <source>
        <dbReference type="ARBA" id="ARBA00023015"/>
    </source>
</evidence>
<dbReference type="PROSITE" id="PS50977">
    <property type="entry name" value="HTH_TETR_2"/>
    <property type="match status" value="1"/>
</dbReference>
<keyword evidence="3" id="KW-0804">Transcription</keyword>
<dbReference type="Pfam" id="PF00440">
    <property type="entry name" value="TetR_N"/>
    <property type="match status" value="1"/>
</dbReference>
<dbReference type="EMBL" id="AP023359">
    <property type="protein sequence ID" value="BCJ68979.1"/>
    <property type="molecule type" value="Genomic_DNA"/>
</dbReference>
<dbReference type="InterPro" id="IPR009057">
    <property type="entry name" value="Homeodomain-like_sf"/>
</dbReference>
<evidence type="ECO:0000313" key="6">
    <source>
        <dbReference type="EMBL" id="BCJ68979.1"/>
    </source>
</evidence>
<dbReference type="PANTHER" id="PTHR30055">
    <property type="entry name" value="HTH-TYPE TRANSCRIPTIONAL REGULATOR RUTR"/>
    <property type="match status" value="1"/>
</dbReference>
<dbReference type="AlphaFoldDB" id="A0A810NA33"/>
<organism evidence="6 7">
    <name type="scientific">Polymorphospora rubra</name>
    <dbReference type="NCBI Taxonomy" id="338584"/>
    <lineage>
        <taxon>Bacteria</taxon>
        <taxon>Bacillati</taxon>
        <taxon>Actinomycetota</taxon>
        <taxon>Actinomycetes</taxon>
        <taxon>Micromonosporales</taxon>
        <taxon>Micromonosporaceae</taxon>
        <taxon>Polymorphospora</taxon>
    </lineage>
</organism>
<dbReference type="PRINTS" id="PR00455">
    <property type="entry name" value="HTHTETR"/>
</dbReference>
<evidence type="ECO:0000256" key="4">
    <source>
        <dbReference type="PROSITE-ProRule" id="PRU00335"/>
    </source>
</evidence>
<keyword evidence="7" id="KW-1185">Reference proteome</keyword>
<sequence>MPRSAASNGAMRAATREAVLTAAIRLFARRGFAATNMRDIARGAGVSTGLIYQHYATKDELFGDVVAQALDGLSATVRTLADSADAGAVLDDFTRGFLADLTATDGAAEFFMVLNQGFIADEPAGVRDRLGHGLRAFRGALTDAVERGQRDGRFVAGDPAELATTYLALFSGIVTTRLGLRDEVGLPGPESVMRVLTGGRTPTGESDD</sequence>
<dbReference type="SUPFAM" id="SSF46689">
    <property type="entry name" value="Homeodomain-like"/>
    <property type="match status" value="1"/>
</dbReference>
<dbReference type="InterPro" id="IPR036271">
    <property type="entry name" value="Tet_transcr_reg_TetR-rel_C_sf"/>
</dbReference>
<dbReference type="RefSeq" id="WP_212818136.1">
    <property type="nucleotide sequence ID" value="NZ_AP023359.1"/>
</dbReference>
<dbReference type="KEGG" id="pry:Prubr_60000"/>
<dbReference type="Gene3D" id="1.10.357.10">
    <property type="entry name" value="Tetracycline Repressor, domain 2"/>
    <property type="match status" value="1"/>
</dbReference>
<gene>
    <name evidence="6" type="primary">rutR_1</name>
    <name evidence="6" type="ORF">Prubr_60000</name>
</gene>